<keyword evidence="14" id="KW-1185">Reference proteome</keyword>
<comment type="pathway">
    <text evidence="11">Phospholipid metabolism; phosphatidylethanolamine biosynthesis.</text>
</comment>
<dbReference type="GO" id="GO:0004609">
    <property type="term" value="F:phosphatidylserine decarboxylase activity"/>
    <property type="evidence" value="ECO:0007669"/>
    <property type="project" value="UniProtKB-EC"/>
</dbReference>
<feature type="region of interest" description="Disordered" evidence="12">
    <location>
        <begin position="9"/>
        <end position="34"/>
    </location>
</feature>
<keyword evidence="6" id="KW-0443">Lipid metabolism</keyword>
<evidence type="ECO:0000313" key="13">
    <source>
        <dbReference type="EMBL" id="CEG46263.1"/>
    </source>
</evidence>
<keyword evidence="5" id="KW-0210">Decarboxylase</keyword>
<feature type="compositionally biased region" description="Polar residues" evidence="12">
    <location>
        <begin position="25"/>
        <end position="34"/>
    </location>
</feature>
<reference evidence="14" key="1">
    <citation type="submission" date="2014-09" db="EMBL/GenBank/DDBJ databases">
        <authorList>
            <person name="Sharma Rahul"/>
            <person name="Thines Marco"/>
        </authorList>
    </citation>
    <scope>NUCLEOTIDE SEQUENCE [LARGE SCALE GENOMIC DNA]</scope>
</reference>
<dbReference type="Pfam" id="PF02666">
    <property type="entry name" value="PS_Dcarbxylase"/>
    <property type="match status" value="1"/>
</dbReference>
<dbReference type="OMA" id="CRHYGVI"/>
<evidence type="ECO:0000256" key="11">
    <source>
        <dbReference type="ARBA" id="ARBA00024326"/>
    </source>
</evidence>
<keyword evidence="4" id="KW-0444">Lipid biosynthesis</keyword>
<evidence type="ECO:0000256" key="8">
    <source>
        <dbReference type="ARBA" id="ARBA00023239"/>
    </source>
</evidence>
<comment type="cofactor">
    <cofactor evidence="1">
        <name>pyruvate</name>
        <dbReference type="ChEBI" id="CHEBI:15361"/>
    </cofactor>
</comment>
<comment type="pathway">
    <text evidence="2">Lipid metabolism.</text>
</comment>
<evidence type="ECO:0000256" key="2">
    <source>
        <dbReference type="ARBA" id="ARBA00005189"/>
    </source>
</evidence>
<dbReference type="InterPro" id="IPR033177">
    <property type="entry name" value="PSD-B"/>
</dbReference>
<dbReference type="InterPro" id="IPR003817">
    <property type="entry name" value="PS_Dcarbxylase"/>
</dbReference>
<evidence type="ECO:0000256" key="9">
    <source>
        <dbReference type="ARBA" id="ARBA00023264"/>
    </source>
</evidence>
<dbReference type="PANTHER" id="PTHR10067:SF6">
    <property type="entry name" value="PHOSPHATIDYLSERINE DECARBOXYLASE PROENZYME, MITOCHONDRIAL"/>
    <property type="match status" value="1"/>
</dbReference>
<keyword evidence="10" id="KW-0670">Pyruvate</keyword>
<dbReference type="AlphaFoldDB" id="A0A0P1AX89"/>
<dbReference type="Proteomes" id="UP000054928">
    <property type="component" value="Unassembled WGS sequence"/>
</dbReference>
<keyword evidence="7" id="KW-0594">Phospholipid biosynthesis</keyword>
<dbReference type="EC" id="4.1.1.65" evidence="3"/>
<evidence type="ECO:0000256" key="10">
    <source>
        <dbReference type="ARBA" id="ARBA00023317"/>
    </source>
</evidence>
<feature type="compositionally biased region" description="Basic residues" evidence="12">
    <location>
        <begin position="10"/>
        <end position="24"/>
    </location>
</feature>
<evidence type="ECO:0000256" key="4">
    <source>
        <dbReference type="ARBA" id="ARBA00022516"/>
    </source>
</evidence>
<dbReference type="RefSeq" id="XP_024582632.1">
    <property type="nucleotide sequence ID" value="XM_024717099.1"/>
</dbReference>
<dbReference type="OrthoDB" id="4330at2759"/>
<dbReference type="PANTHER" id="PTHR10067">
    <property type="entry name" value="PHOSPHATIDYLSERINE DECARBOXYLASE"/>
    <property type="match status" value="1"/>
</dbReference>
<protein>
    <recommendedName>
        <fullName evidence="3">phosphatidylserine decarboxylase</fullName>
        <ecNumber evidence="3">4.1.1.65</ecNumber>
    </recommendedName>
</protein>
<dbReference type="GeneID" id="36397729"/>
<proteinExistence type="predicted"/>
<dbReference type="UniPathway" id="UPA00558"/>
<dbReference type="GO" id="GO:0005739">
    <property type="term" value="C:mitochondrion"/>
    <property type="evidence" value="ECO:0007669"/>
    <property type="project" value="TreeGrafter"/>
</dbReference>
<sequence length="329" mass="37490">MFHFAQRCAGRGKHRRHFSQRRQNRGSNDIENPSASIFPGNWKIPAAIGFALIGFLQWQHLNHPSDEERKKRPASALRRLPGENTAFEKTMATERQMQSLKLFPSRAVSRLWGQVHDKELPRWMRKPVYKAWTAVFKCNLDEMKYPLDDYANLSEFFSRPLKSNARSFDFAVNHLASPIDAPGDYHRIHAPTDWQVKERRHFPGNLFPVNHIAARLIPSLFVENERVALLGEWKHGFFSLTAVGALNVGSITLAMEPNFGTNTAVHDKQLGHCFKNVYGVKMDAMRGEEMAQFKLGSTVVLVFEAPKSFQFTVKLGDRVTLGNCIGEVD</sequence>
<evidence type="ECO:0000256" key="5">
    <source>
        <dbReference type="ARBA" id="ARBA00022793"/>
    </source>
</evidence>
<evidence type="ECO:0000256" key="7">
    <source>
        <dbReference type="ARBA" id="ARBA00023209"/>
    </source>
</evidence>
<keyword evidence="8" id="KW-0456">Lyase</keyword>
<dbReference type="GO" id="GO:0006646">
    <property type="term" value="P:phosphatidylethanolamine biosynthetic process"/>
    <property type="evidence" value="ECO:0007669"/>
    <property type="project" value="UniProtKB-UniPathway"/>
</dbReference>
<accession>A0A0P1AX89</accession>
<dbReference type="STRING" id="4781.A0A0P1AX89"/>
<evidence type="ECO:0000256" key="3">
    <source>
        <dbReference type="ARBA" id="ARBA00012243"/>
    </source>
</evidence>
<evidence type="ECO:0000256" key="6">
    <source>
        <dbReference type="ARBA" id="ARBA00023098"/>
    </source>
</evidence>
<keyword evidence="9" id="KW-1208">Phospholipid metabolism</keyword>
<dbReference type="NCBIfam" id="TIGR00163">
    <property type="entry name" value="PS_decarb"/>
    <property type="match status" value="1"/>
</dbReference>
<name>A0A0P1AX89_PLAHL</name>
<evidence type="ECO:0000256" key="1">
    <source>
        <dbReference type="ARBA" id="ARBA00001928"/>
    </source>
</evidence>
<dbReference type="EMBL" id="CCYD01002047">
    <property type="protein sequence ID" value="CEG46263.1"/>
    <property type="molecule type" value="Genomic_DNA"/>
</dbReference>
<evidence type="ECO:0000313" key="14">
    <source>
        <dbReference type="Proteomes" id="UP000054928"/>
    </source>
</evidence>
<evidence type="ECO:0000256" key="12">
    <source>
        <dbReference type="SAM" id="MobiDB-lite"/>
    </source>
</evidence>
<organism evidence="13 14">
    <name type="scientific">Plasmopara halstedii</name>
    <name type="common">Downy mildew of sunflower</name>
    <dbReference type="NCBI Taxonomy" id="4781"/>
    <lineage>
        <taxon>Eukaryota</taxon>
        <taxon>Sar</taxon>
        <taxon>Stramenopiles</taxon>
        <taxon>Oomycota</taxon>
        <taxon>Peronosporomycetes</taxon>
        <taxon>Peronosporales</taxon>
        <taxon>Peronosporaceae</taxon>
        <taxon>Plasmopara</taxon>
    </lineage>
</organism>